<dbReference type="SUPFAM" id="SSF46785">
    <property type="entry name" value="Winged helix' DNA-binding domain"/>
    <property type="match status" value="1"/>
</dbReference>
<keyword evidence="4" id="KW-0804">Transcription</keyword>
<accession>A0ABQ3D207</accession>
<dbReference type="RefSeq" id="WP_189640047.1">
    <property type="nucleotide sequence ID" value="NZ_BMZF01000003.1"/>
</dbReference>
<dbReference type="Pfam" id="PF03466">
    <property type="entry name" value="LysR_substrate"/>
    <property type="match status" value="1"/>
</dbReference>
<organism evidence="6 7">
    <name type="scientific">Paramylibacter ulvae</name>
    <dbReference type="NCBI Taxonomy" id="1651968"/>
    <lineage>
        <taxon>Bacteria</taxon>
        <taxon>Pseudomonadati</taxon>
        <taxon>Pseudomonadota</taxon>
        <taxon>Alphaproteobacteria</taxon>
        <taxon>Rhodobacterales</taxon>
        <taxon>Paracoccaceae</taxon>
        <taxon>Paramylibacter</taxon>
    </lineage>
</organism>
<dbReference type="InterPro" id="IPR036390">
    <property type="entry name" value="WH_DNA-bd_sf"/>
</dbReference>
<dbReference type="Proteomes" id="UP000634455">
    <property type="component" value="Unassembled WGS sequence"/>
</dbReference>
<feature type="domain" description="HTH lysR-type" evidence="5">
    <location>
        <begin position="6"/>
        <end position="63"/>
    </location>
</feature>
<protein>
    <submittedName>
        <fullName evidence="6">Transcriptional regulator</fullName>
    </submittedName>
</protein>
<evidence type="ECO:0000313" key="6">
    <source>
        <dbReference type="EMBL" id="GHA51367.1"/>
    </source>
</evidence>
<evidence type="ECO:0000259" key="5">
    <source>
        <dbReference type="PROSITE" id="PS50931"/>
    </source>
</evidence>
<reference evidence="7" key="1">
    <citation type="journal article" date="2019" name="Int. J. Syst. Evol. Microbiol.">
        <title>The Global Catalogue of Microorganisms (GCM) 10K type strain sequencing project: providing services to taxonomists for standard genome sequencing and annotation.</title>
        <authorList>
            <consortium name="The Broad Institute Genomics Platform"/>
            <consortium name="The Broad Institute Genome Sequencing Center for Infectious Disease"/>
            <person name="Wu L."/>
            <person name="Ma J."/>
        </authorList>
    </citation>
    <scope>NUCLEOTIDE SEQUENCE [LARGE SCALE GENOMIC DNA]</scope>
    <source>
        <strain evidence="7">KCTC 32465</strain>
    </source>
</reference>
<evidence type="ECO:0000256" key="2">
    <source>
        <dbReference type="ARBA" id="ARBA00023015"/>
    </source>
</evidence>
<keyword evidence="2" id="KW-0805">Transcription regulation</keyword>
<evidence type="ECO:0000256" key="4">
    <source>
        <dbReference type="ARBA" id="ARBA00023163"/>
    </source>
</evidence>
<sequence length="323" mass="35254">MSLPRISIQALDAFERVAQSGSVQIAAGEMGLSISSVSHHIARLEEQMGVTLFDRSSRPFTLTHAGQKALGHLSQGLFHLRRATSETQISGLIGTRSLRIGIVEDFESNVTPELAVVLSQQMPRATLSIRNILSHEAPALLRKGEIDVAVASMGDGMGADIMGETLLRDPFVMALPDGLDVDPNALMGGQGKLSFLRFNRNHLIGKQIDEHLARSRINLVERFAFDSAQSIMAVVASGAAWSIITPLGFMRSERFAPRVRLYPLPSAAFARQINLMSRADFDEPTRRAIAGVLRQIIDRTAVVPIKGIYPWLSDSYTVLNSAN</sequence>
<keyword evidence="3" id="KW-0238">DNA-binding</keyword>
<dbReference type="PROSITE" id="PS50931">
    <property type="entry name" value="HTH_LYSR"/>
    <property type="match status" value="1"/>
</dbReference>
<dbReference type="SUPFAM" id="SSF53850">
    <property type="entry name" value="Periplasmic binding protein-like II"/>
    <property type="match status" value="1"/>
</dbReference>
<dbReference type="InterPro" id="IPR050950">
    <property type="entry name" value="HTH-type_LysR_regulators"/>
</dbReference>
<dbReference type="EMBL" id="BMZF01000003">
    <property type="protein sequence ID" value="GHA51367.1"/>
    <property type="molecule type" value="Genomic_DNA"/>
</dbReference>
<dbReference type="PANTHER" id="PTHR30419">
    <property type="entry name" value="HTH-TYPE TRANSCRIPTIONAL REGULATOR YBHD"/>
    <property type="match status" value="1"/>
</dbReference>
<dbReference type="InterPro" id="IPR000847">
    <property type="entry name" value="LysR_HTH_N"/>
</dbReference>
<dbReference type="Gene3D" id="3.40.190.10">
    <property type="entry name" value="Periplasmic binding protein-like II"/>
    <property type="match status" value="2"/>
</dbReference>
<gene>
    <name evidence="6" type="ORF">GCM10008927_15890</name>
</gene>
<dbReference type="PANTHER" id="PTHR30419:SF8">
    <property type="entry name" value="NITROGEN ASSIMILATION TRANSCRIPTIONAL ACTIVATOR-RELATED"/>
    <property type="match status" value="1"/>
</dbReference>
<evidence type="ECO:0000313" key="7">
    <source>
        <dbReference type="Proteomes" id="UP000634455"/>
    </source>
</evidence>
<proteinExistence type="inferred from homology"/>
<keyword evidence="7" id="KW-1185">Reference proteome</keyword>
<evidence type="ECO:0000256" key="3">
    <source>
        <dbReference type="ARBA" id="ARBA00023125"/>
    </source>
</evidence>
<evidence type="ECO:0000256" key="1">
    <source>
        <dbReference type="ARBA" id="ARBA00009437"/>
    </source>
</evidence>
<name>A0ABQ3D207_9RHOB</name>
<dbReference type="Pfam" id="PF00126">
    <property type="entry name" value="HTH_1"/>
    <property type="match status" value="1"/>
</dbReference>
<comment type="caution">
    <text evidence="6">The sequence shown here is derived from an EMBL/GenBank/DDBJ whole genome shotgun (WGS) entry which is preliminary data.</text>
</comment>
<dbReference type="InterPro" id="IPR005119">
    <property type="entry name" value="LysR_subst-bd"/>
</dbReference>
<comment type="similarity">
    <text evidence="1">Belongs to the LysR transcriptional regulatory family.</text>
</comment>
<dbReference type="Gene3D" id="1.10.10.10">
    <property type="entry name" value="Winged helix-like DNA-binding domain superfamily/Winged helix DNA-binding domain"/>
    <property type="match status" value="1"/>
</dbReference>
<dbReference type="CDD" id="cd05466">
    <property type="entry name" value="PBP2_LTTR_substrate"/>
    <property type="match status" value="1"/>
</dbReference>
<dbReference type="InterPro" id="IPR036388">
    <property type="entry name" value="WH-like_DNA-bd_sf"/>
</dbReference>